<dbReference type="InterPro" id="IPR053154">
    <property type="entry name" value="c-di-AMP_regulator"/>
</dbReference>
<proteinExistence type="predicted"/>
<dbReference type="EMBL" id="JBHTMY010000003">
    <property type="protein sequence ID" value="MFD1316589.1"/>
    <property type="molecule type" value="Genomic_DNA"/>
</dbReference>
<dbReference type="Gene3D" id="2.170.120.40">
    <property type="entry name" value="YbbR-like domain"/>
    <property type="match status" value="1"/>
</dbReference>
<evidence type="ECO:0000313" key="2">
    <source>
        <dbReference type="Proteomes" id="UP001597201"/>
    </source>
</evidence>
<accession>A0ABW3Y412</accession>
<dbReference type="InterPro" id="IPR012505">
    <property type="entry name" value="YbbR"/>
</dbReference>
<sequence>MFLLFLGLSLFFWFLINLSKSYITDVEFSVEFVDLPSKMQLQSKSDETLVLTVKSIGFNLLKHKYRNKKIQYSLKELKRKNKQSYYSVSSNNINFIQSQFSGETDVLKIRPDTLFFEFGVKKFKKISVNPKIEIQYKIGYGLSEELKFSPKEVTISGPEGVIDTINEVKVKPFVMDNVSESFEAEIMVVSPGPNVEIEPSKIKVKAQVEKFTEGSFDMSYKVINVPSKAIISTYPKELKLIFQVSLENYNKVLKEGFEIICDYEHSEKNNLDYLIPKVIKMPDFISSVRIVPEKVEFLIKSK</sequence>
<dbReference type="RefSeq" id="WP_377179711.1">
    <property type="nucleotide sequence ID" value="NZ_JBHTMY010000003.1"/>
</dbReference>
<keyword evidence="2" id="KW-1185">Reference proteome</keyword>
<gene>
    <name evidence="1" type="ORF">ACFQ39_13265</name>
</gene>
<comment type="caution">
    <text evidence="1">The sequence shown here is derived from an EMBL/GenBank/DDBJ whole genome shotgun (WGS) entry which is preliminary data.</text>
</comment>
<reference evidence="2" key="1">
    <citation type="journal article" date="2019" name="Int. J. Syst. Evol. Microbiol.">
        <title>The Global Catalogue of Microorganisms (GCM) 10K type strain sequencing project: providing services to taxonomists for standard genome sequencing and annotation.</title>
        <authorList>
            <consortium name="The Broad Institute Genomics Platform"/>
            <consortium name="The Broad Institute Genome Sequencing Center for Infectious Disease"/>
            <person name="Wu L."/>
            <person name="Ma J."/>
        </authorList>
    </citation>
    <scope>NUCLEOTIDE SEQUENCE [LARGE SCALE GENOMIC DNA]</scope>
    <source>
        <strain evidence="2">CCUG 61485</strain>
    </source>
</reference>
<dbReference type="PANTHER" id="PTHR37804">
    <property type="entry name" value="CDAA REGULATORY PROTEIN CDAR"/>
    <property type="match status" value="1"/>
</dbReference>
<dbReference type="Pfam" id="PF07949">
    <property type="entry name" value="YbbR"/>
    <property type="match status" value="1"/>
</dbReference>
<evidence type="ECO:0000313" key="1">
    <source>
        <dbReference type="EMBL" id="MFD1316589.1"/>
    </source>
</evidence>
<dbReference type="PANTHER" id="PTHR37804:SF1">
    <property type="entry name" value="CDAA REGULATORY PROTEIN CDAR"/>
    <property type="match status" value="1"/>
</dbReference>
<protein>
    <submittedName>
        <fullName evidence="1">CdaR family protein</fullName>
    </submittedName>
</protein>
<name>A0ABW3Y412_9FLAO</name>
<organism evidence="1 2">
    <name type="scientific">Namhaeicola litoreus</name>
    <dbReference type="NCBI Taxonomy" id="1052145"/>
    <lineage>
        <taxon>Bacteria</taxon>
        <taxon>Pseudomonadati</taxon>
        <taxon>Bacteroidota</taxon>
        <taxon>Flavobacteriia</taxon>
        <taxon>Flavobacteriales</taxon>
        <taxon>Flavobacteriaceae</taxon>
        <taxon>Namhaeicola</taxon>
    </lineage>
</organism>
<dbReference type="Proteomes" id="UP001597201">
    <property type="component" value="Unassembled WGS sequence"/>
</dbReference>